<sequence length="220" mass="24038">MPSLVLSNKFRNARGIFYAYGKSSSGVSALSDPRSPRGCLDSRELARLELSSEVTGSRPNGVLVTCRILDDLAMRPARCWCPSQGDSTNVTARRRLLNLVLHPEHFIRNKVWCKKKRKARTMLPGVRAIPPTMAQYQRCCEIGASHGDAQYSPASLPNASDGIRLSACACVGRRKNALRKIQDMFGGGGGSWHRDGNFKLGGTGRKKNGHNGLTAEQKAK</sequence>
<gene>
    <name evidence="2" type="ORF">B0H17DRAFT_1133845</name>
</gene>
<comment type="caution">
    <text evidence="2">The sequence shown here is derived from an EMBL/GenBank/DDBJ whole genome shotgun (WGS) entry which is preliminary data.</text>
</comment>
<proteinExistence type="predicted"/>
<reference evidence="2" key="1">
    <citation type="submission" date="2023-03" db="EMBL/GenBank/DDBJ databases">
        <title>Massive genome expansion in bonnet fungi (Mycena s.s.) driven by repeated elements and novel gene families across ecological guilds.</title>
        <authorList>
            <consortium name="Lawrence Berkeley National Laboratory"/>
            <person name="Harder C.B."/>
            <person name="Miyauchi S."/>
            <person name="Viragh M."/>
            <person name="Kuo A."/>
            <person name="Thoen E."/>
            <person name="Andreopoulos B."/>
            <person name="Lu D."/>
            <person name="Skrede I."/>
            <person name="Drula E."/>
            <person name="Henrissat B."/>
            <person name="Morin E."/>
            <person name="Kohler A."/>
            <person name="Barry K."/>
            <person name="LaButti K."/>
            <person name="Morin E."/>
            <person name="Salamov A."/>
            <person name="Lipzen A."/>
            <person name="Mereny Z."/>
            <person name="Hegedus B."/>
            <person name="Baldrian P."/>
            <person name="Stursova M."/>
            <person name="Weitz H."/>
            <person name="Taylor A."/>
            <person name="Grigoriev I.V."/>
            <person name="Nagy L.G."/>
            <person name="Martin F."/>
            <person name="Kauserud H."/>
        </authorList>
    </citation>
    <scope>NUCLEOTIDE SEQUENCE</scope>
    <source>
        <strain evidence="2">CBHHK067</strain>
    </source>
</reference>
<evidence type="ECO:0000256" key="1">
    <source>
        <dbReference type="SAM" id="MobiDB-lite"/>
    </source>
</evidence>
<protein>
    <submittedName>
        <fullName evidence="2">Uncharacterized protein</fullName>
    </submittedName>
</protein>
<keyword evidence="3" id="KW-1185">Reference proteome</keyword>
<feature type="region of interest" description="Disordered" evidence="1">
    <location>
        <begin position="196"/>
        <end position="220"/>
    </location>
</feature>
<evidence type="ECO:0000313" key="3">
    <source>
        <dbReference type="Proteomes" id="UP001221757"/>
    </source>
</evidence>
<dbReference type="Proteomes" id="UP001221757">
    <property type="component" value="Unassembled WGS sequence"/>
</dbReference>
<name>A0AAD7DHE7_MYCRO</name>
<accession>A0AAD7DHE7</accession>
<dbReference type="AlphaFoldDB" id="A0AAD7DHE7"/>
<evidence type="ECO:0000313" key="2">
    <source>
        <dbReference type="EMBL" id="KAJ7691322.1"/>
    </source>
</evidence>
<dbReference type="EMBL" id="JARKIE010000059">
    <property type="protein sequence ID" value="KAJ7691322.1"/>
    <property type="molecule type" value="Genomic_DNA"/>
</dbReference>
<organism evidence="2 3">
    <name type="scientific">Mycena rosella</name>
    <name type="common">Pink bonnet</name>
    <name type="synonym">Agaricus rosellus</name>
    <dbReference type="NCBI Taxonomy" id="1033263"/>
    <lineage>
        <taxon>Eukaryota</taxon>
        <taxon>Fungi</taxon>
        <taxon>Dikarya</taxon>
        <taxon>Basidiomycota</taxon>
        <taxon>Agaricomycotina</taxon>
        <taxon>Agaricomycetes</taxon>
        <taxon>Agaricomycetidae</taxon>
        <taxon>Agaricales</taxon>
        <taxon>Marasmiineae</taxon>
        <taxon>Mycenaceae</taxon>
        <taxon>Mycena</taxon>
    </lineage>
</organism>